<dbReference type="InterPro" id="IPR013221">
    <property type="entry name" value="Mur_ligase_cen"/>
</dbReference>
<evidence type="ECO:0000256" key="11">
    <source>
        <dbReference type="RuleBase" id="RU004136"/>
    </source>
</evidence>
<comment type="subcellular location">
    <subcellularLocation>
        <location evidence="10 11">Cytoplasm</location>
    </subcellularLocation>
</comment>
<evidence type="ECO:0000256" key="5">
    <source>
        <dbReference type="ARBA" id="ARBA00022840"/>
    </source>
</evidence>
<dbReference type="PANTHER" id="PTHR43024:SF1">
    <property type="entry name" value="UDP-N-ACETYLMURAMOYL-TRIPEPTIDE--D-ALANYL-D-ALANINE LIGASE"/>
    <property type="match status" value="1"/>
</dbReference>
<dbReference type="EC" id="6.3.2.10" evidence="10 11"/>
<keyword evidence="16" id="KW-1185">Reference proteome</keyword>
<dbReference type="Proteomes" id="UP000030428">
    <property type="component" value="Unassembled WGS sequence"/>
</dbReference>
<keyword evidence="7 10" id="KW-0573">Peptidoglycan synthesis</keyword>
<dbReference type="Gene3D" id="3.90.190.20">
    <property type="entry name" value="Mur ligase, C-terminal domain"/>
    <property type="match status" value="1"/>
</dbReference>
<comment type="pathway">
    <text evidence="10 11">Cell wall biogenesis; peptidoglycan biosynthesis.</text>
</comment>
<evidence type="ECO:0000259" key="14">
    <source>
        <dbReference type="Pfam" id="PF08245"/>
    </source>
</evidence>
<dbReference type="GO" id="GO:0047480">
    <property type="term" value="F:UDP-N-acetylmuramoyl-tripeptide-D-alanyl-D-alanine ligase activity"/>
    <property type="evidence" value="ECO:0007669"/>
    <property type="project" value="UniProtKB-UniRule"/>
</dbReference>
<dbReference type="GO" id="GO:0051301">
    <property type="term" value="P:cell division"/>
    <property type="evidence" value="ECO:0007669"/>
    <property type="project" value="UniProtKB-KW"/>
</dbReference>
<keyword evidence="6 10" id="KW-0133">Cell shape</keyword>
<dbReference type="Pfam" id="PF02875">
    <property type="entry name" value="Mur_ligase_C"/>
    <property type="match status" value="1"/>
</dbReference>
<dbReference type="NCBIfam" id="TIGR01143">
    <property type="entry name" value="murF"/>
    <property type="match status" value="1"/>
</dbReference>
<accession>A0A0A6PJY3</accession>
<dbReference type="Pfam" id="PF01225">
    <property type="entry name" value="Mur_ligase"/>
    <property type="match status" value="1"/>
</dbReference>
<dbReference type="Gene3D" id="3.40.1190.10">
    <property type="entry name" value="Mur-like, catalytic domain"/>
    <property type="match status" value="1"/>
</dbReference>
<dbReference type="EMBL" id="JSZA02000065">
    <property type="protein sequence ID" value="KHD10484.1"/>
    <property type="molecule type" value="Genomic_DNA"/>
</dbReference>
<comment type="function">
    <text evidence="10 11">Involved in cell wall formation. Catalyzes the final step in the synthesis of UDP-N-acetylmuramoyl-pentapeptide, the precursor of murein.</text>
</comment>
<evidence type="ECO:0000256" key="9">
    <source>
        <dbReference type="ARBA" id="ARBA00023316"/>
    </source>
</evidence>
<feature type="binding site" evidence="10">
    <location>
        <begin position="107"/>
        <end position="113"/>
    </location>
    <ligand>
        <name>ATP</name>
        <dbReference type="ChEBI" id="CHEBI:30616"/>
    </ligand>
</feature>
<dbReference type="SUPFAM" id="SSF63418">
    <property type="entry name" value="MurE/MurF N-terminal domain"/>
    <property type="match status" value="1"/>
</dbReference>
<name>A0A0A6PJY3_9GAMM</name>
<dbReference type="InterPro" id="IPR035911">
    <property type="entry name" value="MurE/MurF_N"/>
</dbReference>
<evidence type="ECO:0000256" key="8">
    <source>
        <dbReference type="ARBA" id="ARBA00023306"/>
    </source>
</evidence>
<evidence type="ECO:0000256" key="2">
    <source>
        <dbReference type="ARBA" id="ARBA00022598"/>
    </source>
</evidence>
<dbReference type="InterPro" id="IPR005863">
    <property type="entry name" value="UDP-N-AcMur_synth"/>
</dbReference>
<reference evidence="15 16" key="1">
    <citation type="journal article" date="2016" name="Front. Microbiol.">
        <title>Single-Cell (Meta-)Genomics of a Dimorphic Candidatus Thiomargarita nelsonii Reveals Genomic Plasticity.</title>
        <authorList>
            <person name="Flood B.E."/>
            <person name="Fliss P."/>
            <person name="Jones D.S."/>
            <person name="Dick G.J."/>
            <person name="Jain S."/>
            <person name="Kaster A.K."/>
            <person name="Winkel M."/>
            <person name="Mussmann M."/>
            <person name="Bailey J."/>
        </authorList>
    </citation>
    <scope>NUCLEOTIDE SEQUENCE [LARGE SCALE GENOMIC DNA]</scope>
    <source>
        <strain evidence="15">Hydrate Ridge</strain>
    </source>
</reference>
<dbReference type="InterPro" id="IPR000713">
    <property type="entry name" value="Mur_ligase_N"/>
</dbReference>
<dbReference type="Pfam" id="PF08245">
    <property type="entry name" value="Mur_ligase_M"/>
    <property type="match status" value="1"/>
</dbReference>
<sequence length="450" mass="48279">MIKFSLSEVAPTLAAVVTGDDVNLTGCSIDTRHINPGSIYVALCGERFDGHDFVMEAQNKGASALIVEKPVTCDLPTLRVADTRKALGDLARFWRQGFDLPVVAITGSNGKTTTKEMLRAIFAQQKGGEVLANQGNFNNDIGVPLTLFNLDAAHRYAVIEMGANHAGEIAYLTQIAQPSVTTITQCAPAHLEGFGSIKGVALAKGEIFSNLKSDGVAVINNDDEYANLWQQLAAPRQMSTFALDNTADVMAKNLRLSDSGCDFSLETKSGDIAIHLALPGRHNVMNALAASACALACGCTLDAIQQGLQNMQPVKGRLQRRAGINGISLIDDTYNANPASLNAALAVLNNNTPPYWLVLGDMNELGSESAEFHREAGQRARKFGVERLWAIGDMSHYAVESFGEGAQHFAHHNELIQSLHAQLPSRATVLIKGSRGMQMEKVVNALQKGI</sequence>
<dbReference type="InterPro" id="IPR036615">
    <property type="entry name" value="Mur_ligase_C_dom_sf"/>
</dbReference>
<keyword evidence="9 10" id="KW-0961">Cell wall biogenesis/degradation</keyword>
<dbReference type="PANTHER" id="PTHR43024">
    <property type="entry name" value="UDP-N-ACETYLMURAMOYL-TRIPEPTIDE--D-ALANYL-D-ALANINE LIGASE"/>
    <property type="match status" value="1"/>
</dbReference>
<feature type="domain" description="Mur ligase central" evidence="14">
    <location>
        <begin position="105"/>
        <end position="294"/>
    </location>
</feature>
<evidence type="ECO:0000259" key="12">
    <source>
        <dbReference type="Pfam" id="PF01225"/>
    </source>
</evidence>
<dbReference type="GO" id="GO:0008766">
    <property type="term" value="F:UDP-N-acetylmuramoylalanyl-D-glutamyl-2,6-diaminopimelate-D-alanyl-D-alanine ligase activity"/>
    <property type="evidence" value="ECO:0007669"/>
    <property type="project" value="RHEA"/>
</dbReference>
<keyword evidence="3 10" id="KW-0132">Cell division</keyword>
<dbReference type="GO" id="GO:0071555">
    <property type="term" value="P:cell wall organization"/>
    <property type="evidence" value="ECO:0007669"/>
    <property type="project" value="UniProtKB-KW"/>
</dbReference>
<comment type="similarity">
    <text evidence="10">Belongs to the MurCDEF family. MurF subfamily.</text>
</comment>
<evidence type="ECO:0000259" key="13">
    <source>
        <dbReference type="Pfam" id="PF02875"/>
    </source>
</evidence>
<feature type="domain" description="Mur ligase N-terminal catalytic" evidence="12">
    <location>
        <begin position="24"/>
        <end position="93"/>
    </location>
</feature>
<dbReference type="InterPro" id="IPR004101">
    <property type="entry name" value="Mur_ligase_C"/>
</dbReference>
<dbReference type="HAMAP" id="MF_02019">
    <property type="entry name" value="MurF"/>
    <property type="match status" value="1"/>
</dbReference>
<dbReference type="GO" id="GO:0008360">
    <property type="term" value="P:regulation of cell shape"/>
    <property type="evidence" value="ECO:0007669"/>
    <property type="project" value="UniProtKB-KW"/>
</dbReference>
<organism evidence="15 16">
    <name type="scientific">Candidatus Thiomargarita nelsonii</name>
    <dbReference type="NCBI Taxonomy" id="1003181"/>
    <lineage>
        <taxon>Bacteria</taxon>
        <taxon>Pseudomonadati</taxon>
        <taxon>Pseudomonadota</taxon>
        <taxon>Gammaproteobacteria</taxon>
        <taxon>Thiotrichales</taxon>
        <taxon>Thiotrichaceae</taxon>
        <taxon>Thiomargarita</taxon>
    </lineage>
</organism>
<proteinExistence type="inferred from homology"/>
<dbReference type="SUPFAM" id="SSF53623">
    <property type="entry name" value="MurD-like peptide ligases, catalytic domain"/>
    <property type="match status" value="1"/>
</dbReference>
<evidence type="ECO:0000313" key="16">
    <source>
        <dbReference type="Proteomes" id="UP000030428"/>
    </source>
</evidence>
<dbReference type="GO" id="GO:0005737">
    <property type="term" value="C:cytoplasm"/>
    <property type="evidence" value="ECO:0007669"/>
    <property type="project" value="UniProtKB-SubCell"/>
</dbReference>
<dbReference type="AlphaFoldDB" id="A0A0A6PJY3"/>
<dbReference type="GO" id="GO:0005524">
    <property type="term" value="F:ATP binding"/>
    <property type="evidence" value="ECO:0007669"/>
    <property type="project" value="UniProtKB-UniRule"/>
</dbReference>
<dbReference type="InterPro" id="IPR051046">
    <property type="entry name" value="MurCDEF_CellWall_CoF430Synth"/>
</dbReference>
<evidence type="ECO:0000256" key="6">
    <source>
        <dbReference type="ARBA" id="ARBA00022960"/>
    </source>
</evidence>
<evidence type="ECO:0000256" key="3">
    <source>
        <dbReference type="ARBA" id="ARBA00022618"/>
    </source>
</evidence>
<gene>
    <name evidence="10" type="primary">murF</name>
    <name evidence="15" type="ORF">PN36_17135</name>
</gene>
<protein>
    <recommendedName>
        <fullName evidence="10 11">UDP-N-acetylmuramoyl-tripeptide--D-alanyl-D-alanine ligase</fullName>
        <ecNumber evidence="10 11">6.3.2.10</ecNumber>
    </recommendedName>
    <alternativeName>
        <fullName evidence="10">D-alanyl-D-alanine-adding enzyme</fullName>
    </alternativeName>
</protein>
<keyword evidence="1 10" id="KW-0963">Cytoplasm</keyword>
<comment type="caution">
    <text evidence="15">The sequence shown here is derived from an EMBL/GenBank/DDBJ whole genome shotgun (WGS) entry which is preliminary data.</text>
</comment>
<evidence type="ECO:0000313" key="15">
    <source>
        <dbReference type="EMBL" id="KHD10484.1"/>
    </source>
</evidence>
<dbReference type="SUPFAM" id="SSF53244">
    <property type="entry name" value="MurD-like peptide ligases, peptide-binding domain"/>
    <property type="match status" value="1"/>
</dbReference>
<feature type="domain" description="Mur ligase C-terminal" evidence="13">
    <location>
        <begin position="316"/>
        <end position="435"/>
    </location>
</feature>
<keyword evidence="4 10" id="KW-0547">Nucleotide-binding</keyword>
<evidence type="ECO:0000256" key="1">
    <source>
        <dbReference type="ARBA" id="ARBA00022490"/>
    </source>
</evidence>
<keyword evidence="2 10" id="KW-0436">Ligase</keyword>
<comment type="catalytic activity">
    <reaction evidence="10 11">
        <text>D-alanyl-D-alanine + UDP-N-acetyl-alpha-D-muramoyl-L-alanyl-gamma-D-glutamyl-meso-2,6-diaminopimelate + ATP = UDP-N-acetyl-alpha-D-muramoyl-L-alanyl-gamma-D-glutamyl-meso-2,6-diaminopimeloyl-D-alanyl-D-alanine + ADP + phosphate + H(+)</text>
        <dbReference type="Rhea" id="RHEA:28374"/>
        <dbReference type="ChEBI" id="CHEBI:15378"/>
        <dbReference type="ChEBI" id="CHEBI:30616"/>
        <dbReference type="ChEBI" id="CHEBI:43474"/>
        <dbReference type="ChEBI" id="CHEBI:57822"/>
        <dbReference type="ChEBI" id="CHEBI:61386"/>
        <dbReference type="ChEBI" id="CHEBI:83905"/>
        <dbReference type="ChEBI" id="CHEBI:456216"/>
        <dbReference type="EC" id="6.3.2.10"/>
    </reaction>
</comment>
<dbReference type="Gene3D" id="3.40.1390.10">
    <property type="entry name" value="MurE/MurF, N-terminal domain"/>
    <property type="match status" value="1"/>
</dbReference>
<evidence type="ECO:0000256" key="7">
    <source>
        <dbReference type="ARBA" id="ARBA00022984"/>
    </source>
</evidence>
<dbReference type="InterPro" id="IPR036565">
    <property type="entry name" value="Mur-like_cat_sf"/>
</dbReference>
<evidence type="ECO:0000256" key="10">
    <source>
        <dbReference type="HAMAP-Rule" id="MF_02019"/>
    </source>
</evidence>
<evidence type="ECO:0000256" key="4">
    <source>
        <dbReference type="ARBA" id="ARBA00022741"/>
    </source>
</evidence>
<keyword evidence="5 10" id="KW-0067">ATP-binding</keyword>
<dbReference type="UniPathway" id="UPA00219"/>
<dbReference type="GO" id="GO:0009252">
    <property type="term" value="P:peptidoglycan biosynthetic process"/>
    <property type="evidence" value="ECO:0007669"/>
    <property type="project" value="UniProtKB-UniRule"/>
</dbReference>
<keyword evidence="8 10" id="KW-0131">Cell cycle</keyword>